<evidence type="ECO:0000313" key="2">
    <source>
        <dbReference type="Proteomes" id="UP000248798"/>
    </source>
</evidence>
<dbReference type="EMBL" id="QLNI01000118">
    <property type="protein sequence ID" value="RAL99798.1"/>
    <property type="molecule type" value="Genomic_DNA"/>
</dbReference>
<proteinExistence type="predicted"/>
<gene>
    <name evidence="1" type="ORF">DO021_22560</name>
</gene>
<reference evidence="1 2" key="1">
    <citation type="submission" date="2018-06" db="EMBL/GenBank/DDBJ databases">
        <title>Complete Genome Sequence of Desulfobacter hydrogenophilus (DSM3380).</title>
        <authorList>
            <person name="Marietou A."/>
            <person name="Schreiber L."/>
            <person name="Marshall I."/>
            <person name="Jorgensen B."/>
        </authorList>
    </citation>
    <scope>NUCLEOTIDE SEQUENCE [LARGE SCALE GENOMIC DNA]</scope>
    <source>
        <strain evidence="1 2">DSM 3380</strain>
    </source>
</reference>
<name>A0A328F630_9BACT</name>
<organism evidence="1 2">
    <name type="scientific">Desulfobacter hydrogenophilus</name>
    <dbReference type="NCBI Taxonomy" id="2291"/>
    <lineage>
        <taxon>Bacteria</taxon>
        <taxon>Pseudomonadati</taxon>
        <taxon>Thermodesulfobacteriota</taxon>
        <taxon>Desulfobacteria</taxon>
        <taxon>Desulfobacterales</taxon>
        <taxon>Desulfobacteraceae</taxon>
        <taxon>Desulfobacter</taxon>
    </lineage>
</organism>
<dbReference type="Proteomes" id="UP000248798">
    <property type="component" value="Unassembled WGS sequence"/>
</dbReference>
<protein>
    <submittedName>
        <fullName evidence="1">Uncharacterized protein</fullName>
    </submittedName>
</protein>
<sequence length="66" mass="7838">MKKGILNVIFCFLAFCELDMYPQLEQPKFPKNRKRTGDTKKALVRISQEPCCWWCARQDSNLWPTD</sequence>
<evidence type="ECO:0000313" key="1">
    <source>
        <dbReference type="EMBL" id="RAL99798.1"/>
    </source>
</evidence>
<accession>A0A328F630</accession>
<dbReference type="AlphaFoldDB" id="A0A328F630"/>
<comment type="caution">
    <text evidence="1">The sequence shown here is derived from an EMBL/GenBank/DDBJ whole genome shotgun (WGS) entry which is preliminary data.</text>
</comment>